<organism evidence="2 3">
    <name type="scientific">candidate division WOR-1 bacterium RIFOXYC12_FULL_54_18</name>
    <dbReference type="NCBI Taxonomy" id="1802584"/>
    <lineage>
        <taxon>Bacteria</taxon>
        <taxon>Bacillati</taxon>
        <taxon>Saganbacteria</taxon>
    </lineage>
</organism>
<dbReference type="PANTHER" id="PTHR42695:SF5">
    <property type="entry name" value="GLUTAMINE AMIDOTRANSFERASE YLR126C-RELATED"/>
    <property type="match status" value="1"/>
</dbReference>
<evidence type="ECO:0000313" key="3">
    <source>
        <dbReference type="Proteomes" id="UP000178602"/>
    </source>
</evidence>
<dbReference type="GO" id="GO:0005829">
    <property type="term" value="C:cytosol"/>
    <property type="evidence" value="ECO:0007669"/>
    <property type="project" value="TreeGrafter"/>
</dbReference>
<evidence type="ECO:0000259" key="1">
    <source>
        <dbReference type="Pfam" id="PF00117"/>
    </source>
</evidence>
<dbReference type="SUPFAM" id="SSF52317">
    <property type="entry name" value="Class I glutamine amidotransferase-like"/>
    <property type="match status" value="1"/>
</dbReference>
<sequence>MTTYFIKHELSEGPGTIEEFLVKRGLPFQTIEAWRGDRFPEKITGADAVVSLGGPMNVYEEERYPFLAEEDLFIKRIIGEKVPFLGVCLGAQLLAKAAGAKVYRAAKKEVGWGTVDLTGSGKNDPLFAGSSPSLEVFQWHGDTFDLPENGTLLAIGSEVERQAFSVGDRAYGLQFHVEVSEKIITDWFKADAAPYLVHFLKIKEKYQAEAERIYRNFFV</sequence>
<dbReference type="EMBL" id="MEUG01000001">
    <property type="protein sequence ID" value="OGC27917.1"/>
    <property type="molecule type" value="Genomic_DNA"/>
</dbReference>
<reference evidence="2 3" key="1">
    <citation type="journal article" date="2016" name="Nat. Commun.">
        <title>Thousands of microbial genomes shed light on interconnected biogeochemical processes in an aquifer system.</title>
        <authorList>
            <person name="Anantharaman K."/>
            <person name="Brown C.T."/>
            <person name="Hug L.A."/>
            <person name="Sharon I."/>
            <person name="Castelle C.J."/>
            <person name="Probst A.J."/>
            <person name="Thomas B.C."/>
            <person name="Singh A."/>
            <person name="Wilkins M.J."/>
            <person name="Karaoz U."/>
            <person name="Brodie E.L."/>
            <person name="Williams K.H."/>
            <person name="Hubbard S.S."/>
            <person name="Banfield J.F."/>
        </authorList>
    </citation>
    <scope>NUCLEOTIDE SEQUENCE [LARGE SCALE GENOMIC DNA]</scope>
</reference>
<comment type="caution">
    <text evidence="2">The sequence shown here is derived from an EMBL/GenBank/DDBJ whole genome shotgun (WGS) entry which is preliminary data.</text>
</comment>
<dbReference type="InterPro" id="IPR044992">
    <property type="entry name" value="ChyE-like"/>
</dbReference>
<dbReference type="Pfam" id="PF00117">
    <property type="entry name" value="GATase"/>
    <property type="match status" value="1"/>
</dbReference>
<name>A0A1F4T5U0_UNCSA</name>
<dbReference type="Proteomes" id="UP000178602">
    <property type="component" value="Unassembled WGS sequence"/>
</dbReference>
<dbReference type="CDD" id="cd01741">
    <property type="entry name" value="GATase1_1"/>
    <property type="match status" value="1"/>
</dbReference>
<proteinExistence type="predicted"/>
<dbReference type="InterPro" id="IPR017926">
    <property type="entry name" value="GATASE"/>
</dbReference>
<dbReference type="PROSITE" id="PS51273">
    <property type="entry name" value="GATASE_TYPE_1"/>
    <property type="match status" value="1"/>
</dbReference>
<dbReference type="AlphaFoldDB" id="A0A1F4T5U0"/>
<protein>
    <recommendedName>
        <fullName evidence="1">Glutamine amidotransferase domain-containing protein</fullName>
    </recommendedName>
</protein>
<dbReference type="PANTHER" id="PTHR42695">
    <property type="entry name" value="GLUTAMINE AMIDOTRANSFERASE YLR126C-RELATED"/>
    <property type="match status" value="1"/>
</dbReference>
<dbReference type="FunFam" id="3.40.50.880:FF:000033">
    <property type="entry name" value="Glutamine amidotransferase class-I"/>
    <property type="match status" value="1"/>
</dbReference>
<gene>
    <name evidence="2" type="ORF">A3K49_02805</name>
</gene>
<dbReference type="Gene3D" id="3.40.50.880">
    <property type="match status" value="1"/>
</dbReference>
<accession>A0A1F4T5U0</accession>
<dbReference type="InterPro" id="IPR029062">
    <property type="entry name" value="Class_I_gatase-like"/>
</dbReference>
<feature type="domain" description="Glutamine amidotransferase" evidence="1">
    <location>
        <begin position="43"/>
        <end position="181"/>
    </location>
</feature>
<evidence type="ECO:0000313" key="2">
    <source>
        <dbReference type="EMBL" id="OGC27917.1"/>
    </source>
</evidence>